<keyword evidence="3" id="KW-1185">Reference proteome</keyword>
<gene>
    <name evidence="2" type="ORF">PYCCODRAFT_1357442</name>
</gene>
<dbReference type="InterPro" id="IPR046700">
    <property type="entry name" value="DUF6570"/>
</dbReference>
<dbReference type="OrthoDB" id="3221862at2759"/>
<dbReference type="EMBL" id="KZ084086">
    <property type="protein sequence ID" value="OSD08235.1"/>
    <property type="molecule type" value="Genomic_DNA"/>
</dbReference>
<sequence>NGQWLGECPAVLQNLTYTEQLVIARNRHSYCVAQIGLEQRRMVANVVIFGQPVVKMYDVLPPPRADIEECLAILFVRVAKPTHEDVSRAPFYVRHKVVMDALQWLVLNHPDYSSVTISADNMAEYPEDEPPVGIVFREKHATTSENLAVYQDSVEHGVEAGPCPFPFLLLESVNT</sequence>
<protein>
    <recommendedName>
        <fullName evidence="1">DUF6570 domain-containing protein</fullName>
    </recommendedName>
</protein>
<dbReference type="Proteomes" id="UP000193067">
    <property type="component" value="Unassembled WGS sequence"/>
</dbReference>
<evidence type="ECO:0000313" key="3">
    <source>
        <dbReference type="Proteomes" id="UP000193067"/>
    </source>
</evidence>
<feature type="domain" description="DUF6570" evidence="1">
    <location>
        <begin position="1"/>
        <end position="123"/>
    </location>
</feature>
<organism evidence="2 3">
    <name type="scientific">Trametes coccinea (strain BRFM310)</name>
    <name type="common">Pycnoporus coccineus</name>
    <dbReference type="NCBI Taxonomy" id="1353009"/>
    <lineage>
        <taxon>Eukaryota</taxon>
        <taxon>Fungi</taxon>
        <taxon>Dikarya</taxon>
        <taxon>Basidiomycota</taxon>
        <taxon>Agaricomycotina</taxon>
        <taxon>Agaricomycetes</taxon>
        <taxon>Polyporales</taxon>
        <taxon>Polyporaceae</taxon>
        <taxon>Trametes</taxon>
    </lineage>
</organism>
<dbReference type="STRING" id="1353009.A0A1Y2J4B9"/>
<dbReference type="AlphaFoldDB" id="A0A1Y2J4B9"/>
<dbReference type="Pfam" id="PF20209">
    <property type="entry name" value="DUF6570"/>
    <property type="match status" value="1"/>
</dbReference>
<name>A0A1Y2J4B9_TRAC3</name>
<reference evidence="2 3" key="1">
    <citation type="journal article" date="2015" name="Biotechnol. Biofuels">
        <title>Enhanced degradation of softwood versus hardwood by the white-rot fungus Pycnoporus coccineus.</title>
        <authorList>
            <person name="Couturier M."/>
            <person name="Navarro D."/>
            <person name="Chevret D."/>
            <person name="Henrissat B."/>
            <person name="Piumi F."/>
            <person name="Ruiz-Duenas F.J."/>
            <person name="Martinez A.T."/>
            <person name="Grigoriev I.V."/>
            <person name="Riley R."/>
            <person name="Lipzen A."/>
            <person name="Berrin J.G."/>
            <person name="Master E.R."/>
            <person name="Rosso M.N."/>
        </authorList>
    </citation>
    <scope>NUCLEOTIDE SEQUENCE [LARGE SCALE GENOMIC DNA]</scope>
    <source>
        <strain evidence="2 3">BRFM310</strain>
    </source>
</reference>
<proteinExistence type="predicted"/>
<evidence type="ECO:0000313" key="2">
    <source>
        <dbReference type="EMBL" id="OSD08235.1"/>
    </source>
</evidence>
<evidence type="ECO:0000259" key="1">
    <source>
        <dbReference type="Pfam" id="PF20209"/>
    </source>
</evidence>
<feature type="non-terminal residue" evidence="2">
    <location>
        <position position="1"/>
    </location>
</feature>
<accession>A0A1Y2J4B9</accession>